<keyword evidence="1 5" id="KW-0963">Cytoplasm</keyword>
<proteinExistence type="inferred from homology"/>
<evidence type="ECO:0000256" key="1">
    <source>
        <dbReference type="ARBA" id="ARBA00022490"/>
    </source>
</evidence>
<comment type="similarity">
    <text evidence="5">Belongs to the eIF-3 subunit D family.</text>
</comment>
<comment type="function">
    <text evidence="5">mRNA cap-binding component of the eukaryotic translation initiation factor 3 (eIF-3) complex, which is involved in protein synthesis of a specialized repertoire of mRNAs and, together with other initiation factors, stimulates binding of mRNA and methionyl-tRNAi to the 40S ribosome. The eIF-3 complex specifically targets and initiates translation of a subset of mRNAs involved in cell proliferation. In the eIF-3 complex, eif3d specifically recognizes and binds the 7-methylguanosine cap of a subset of mRNAs.</text>
</comment>
<feature type="region of interest" description="RNA gate" evidence="5">
    <location>
        <begin position="858"/>
        <end position="872"/>
    </location>
</feature>
<keyword evidence="2 5" id="KW-0396">Initiation factor</keyword>
<dbReference type="GO" id="GO:0001732">
    <property type="term" value="P:formation of cytoplasmic translation initiation complex"/>
    <property type="evidence" value="ECO:0007669"/>
    <property type="project" value="UniProtKB-UniRule"/>
</dbReference>
<dbReference type="Proteomes" id="UP000646548">
    <property type="component" value="Unassembled WGS sequence"/>
</dbReference>
<dbReference type="GO" id="GO:0033290">
    <property type="term" value="C:eukaryotic 48S preinitiation complex"/>
    <property type="evidence" value="ECO:0007669"/>
    <property type="project" value="UniProtKB-UniRule"/>
</dbReference>
<keyword evidence="3" id="KW-0694">RNA-binding</keyword>
<reference evidence="7" key="1">
    <citation type="journal article" name="BMC Genomics">
        <title>Long-read sequencing and de novo genome assembly of marine medaka (Oryzias melastigma).</title>
        <authorList>
            <person name="Liang P."/>
            <person name="Saqib H.S.A."/>
            <person name="Ni X."/>
            <person name="Shen Y."/>
        </authorList>
    </citation>
    <scope>NUCLEOTIDE SEQUENCE</scope>
    <source>
        <strain evidence="7">Bigg-433</strain>
    </source>
</reference>
<dbReference type="PANTHER" id="PTHR12399">
    <property type="entry name" value="EUKARYOTIC TRANSLATION INITIATION FACTOR 3 SUBUNIT 7"/>
    <property type="match status" value="1"/>
</dbReference>
<evidence type="ECO:0000256" key="3">
    <source>
        <dbReference type="ARBA" id="ARBA00022884"/>
    </source>
</evidence>
<dbReference type="Pfam" id="PF05091">
    <property type="entry name" value="eIF-3_zeta"/>
    <property type="match status" value="3"/>
</dbReference>
<comment type="subunit">
    <text evidence="5">Component of the eukaryotic translation initiation factor 3 (eIF-3) complex, which is composed of 13 subunits: EIF3A, EIF3B, EIF3C, EIF3D, EIF3E, EIF3F, EIF3G, EIF3H, EIF3I, EIF3J, EIF3K, EIF3L and EIF3M.</text>
</comment>
<evidence type="ECO:0000256" key="5">
    <source>
        <dbReference type="HAMAP-Rule" id="MF_03003"/>
    </source>
</evidence>
<protein>
    <recommendedName>
        <fullName evidence="5">Eukaryotic translation initiation factor 3 subunit D</fullName>
        <shortName evidence="5">eIF3d</shortName>
    </recommendedName>
    <alternativeName>
        <fullName evidence="5">Eukaryotic translation initiation factor 3 subunit 7</fullName>
    </alternativeName>
</protein>
<feature type="region of interest" description="Disordered" evidence="6">
    <location>
        <begin position="711"/>
        <end position="739"/>
    </location>
</feature>
<feature type="region of interest" description="Disordered" evidence="6">
    <location>
        <begin position="141"/>
        <end position="169"/>
    </location>
</feature>
<dbReference type="GO" id="GO:0005852">
    <property type="term" value="C:eukaryotic translation initiation factor 3 complex"/>
    <property type="evidence" value="ECO:0007669"/>
    <property type="project" value="UniProtKB-UniRule"/>
</dbReference>
<comment type="subcellular location">
    <subcellularLocation>
        <location evidence="5">Cytoplasm</location>
    </subcellularLocation>
</comment>
<feature type="region of interest" description="RNA gate" evidence="5">
    <location>
        <begin position="288"/>
        <end position="302"/>
    </location>
</feature>
<comment type="domain">
    <text evidence="5">The RNA gate region regulates mRNA cap recognition to prevent promiscuous mRNA-binding before assembly of eif3d into the full eukaryotic translation initiation factor 3 (eIF-3) complex.</text>
</comment>
<keyword evidence="4 5" id="KW-0648">Protein biosynthesis</keyword>
<dbReference type="GO" id="GO:0002191">
    <property type="term" value="P:cap-dependent translational initiation"/>
    <property type="evidence" value="ECO:0007669"/>
    <property type="project" value="UniProtKB-UniRule"/>
</dbReference>
<gene>
    <name evidence="5" type="primary">EIF3D</name>
    <name evidence="5" type="synonym">EIF3S7</name>
    <name evidence="7" type="ORF">FQA47_017485</name>
</gene>
<dbReference type="PANTHER" id="PTHR12399:SF0">
    <property type="entry name" value="EUKARYOTIC TRANSLATION INITIATION FACTOR 3 SUBUNIT D"/>
    <property type="match status" value="1"/>
</dbReference>
<dbReference type="GO" id="GO:0003743">
    <property type="term" value="F:translation initiation factor activity"/>
    <property type="evidence" value="ECO:0007669"/>
    <property type="project" value="UniProtKB-UniRule"/>
</dbReference>
<feature type="region of interest" description="Disordered" evidence="6">
    <location>
        <begin position="527"/>
        <end position="554"/>
    </location>
</feature>
<dbReference type="HAMAP" id="MF_03003">
    <property type="entry name" value="eIF3d"/>
    <property type="match status" value="2"/>
</dbReference>
<dbReference type="InterPro" id="IPR007783">
    <property type="entry name" value="eIF3d"/>
</dbReference>
<dbReference type="AlphaFoldDB" id="A0A834FMU0"/>
<accession>A0A834FMU0</accession>
<sequence>MAKFQAPVIQDNPTGWGPCAIPDRFKDMPYQPFSKGDRLGKVSDWTGATYQDKRYPNRYTSQFGGGSVYAYFHEENETTFQLVDTAKTQKTAYQKNRMRFAQRNLRRDKDRRNLTQFNMQTLPKSAKQKERDRMRLQKKFQKQFGARQKWDQKSQAQQKPRDSSVEVRSDWEVKEEMDFPRLMKMRYMEVSDPEDIECCGALEYYDKAFDRITTRNEKTLRSIKRIFHTVTTTDDPVIRKLAKTQGNVFATDAILATLMCCTRSVNSWDIIVQRVGNKLFFDKRDSSDFDLLTVSETANEPPQDEVNSFNSPRNLAMEATYINHNFSQQCLRMGGERYKFPNPNPFVEEDMDKSEVASVAYRYRHWKLGEDIDLIVRCEHDGVMTGANGEVSFINVKTLNEWDSRYCNGVDWRQKLDSQRGAVLATELKNNSYKLARWTCCAMLAGSEYLKLGYVSRYHLKDSARHVILGTQQFKPNEFASQINLSMENAWGILRCVIDICRKLDEGKYLILKDPNKQVIRVYSLPDGTFSSDEDEEEDDDEEDVEEEEEAGTNFIETVNRSKSVVSRTVMAKFQAPVIQDNPSGWGPCAVPEKFKDMPYQPFSKGDRLGKVADWTGATYQDKRYTNKYSSQFGGGSHYAYFHEEDETSFQLVDTAKTQKTAYQKNRMRFAQRNLRRDKDRRNLTQFSMQTLPKSAKQKERDRMRLQKKFQKQFGVRQKWDQKSQAQQKPRDSSVEVRSDWEVKEEMDFPRLMKMRYMEVSDPEDIECCGALEYYDKAFDRITTRNEKTLRSIKRIFHTVTTTDDPVIRKLAKTQGNVFATDAILATLMCCTRSVNSWDIIVQRVGNKLFFDKRDSSDFDLLTVSETANEPPQDEGNSFNSPRNLAMEATYINHNFSQQCLRMVRRSPAPRQQVKRLPLSLSFVSQGGERYKFPNPNPFVEEDMDKSEVASVAYRYRHWKLGEDIDLIVRCEHDGVMTGANGEVSFINVKTLNEWDSRYCNGVDWRQKLDSQRGAVLATELKNNSYKLARWTCCAMLAGSEYLKLGYVSRYHVKDSARHVILGTQQFKPNEFASQINLSMENAWGILRCVIDICRKLDEGKYLILKDPNKQVIRVYSLPDGTFSSDEDEEEDDDEEDEEEEDEEN</sequence>
<feature type="compositionally biased region" description="Basic and acidic residues" evidence="6">
    <location>
        <begin position="159"/>
        <end position="169"/>
    </location>
</feature>
<name>A0A834FMU0_ORYME</name>
<evidence type="ECO:0000256" key="2">
    <source>
        <dbReference type="ARBA" id="ARBA00022540"/>
    </source>
</evidence>
<feature type="region of interest" description="Disordered" evidence="6">
    <location>
        <begin position="1118"/>
        <end position="1145"/>
    </location>
</feature>
<dbReference type="GO" id="GO:0098808">
    <property type="term" value="F:mRNA cap binding"/>
    <property type="evidence" value="ECO:0007669"/>
    <property type="project" value="UniProtKB-UniRule"/>
</dbReference>
<evidence type="ECO:0000256" key="6">
    <source>
        <dbReference type="SAM" id="MobiDB-lite"/>
    </source>
</evidence>
<dbReference type="EMBL" id="WKFB01000081">
    <property type="protein sequence ID" value="KAF6736742.1"/>
    <property type="molecule type" value="Genomic_DNA"/>
</dbReference>
<evidence type="ECO:0000313" key="8">
    <source>
        <dbReference type="Proteomes" id="UP000646548"/>
    </source>
</evidence>
<evidence type="ECO:0000256" key="4">
    <source>
        <dbReference type="ARBA" id="ARBA00022917"/>
    </source>
</evidence>
<dbReference type="GO" id="GO:0016282">
    <property type="term" value="C:eukaryotic 43S preinitiation complex"/>
    <property type="evidence" value="ECO:0007669"/>
    <property type="project" value="UniProtKB-UniRule"/>
</dbReference>
<feature type="compositionally biased region" description="Basic and acidic residues" evidence="6">
    <location>
        <begin position="729"/>
        <end position="739"/>
    </location>
</feature>
<feature type="compositionally biased region" description="Acidic residues" evidence="6">
    <location>
        <begin position="532"/>
        <end position="551"/>
    </location>
</feature>
<organism evidence="7 8">
    <name type="scientific">Oryzias melastigma</name>
    <name type="common">Marine medaka</name>
    <dbReference type="NCBI Taxonomy" id="30732"/>
    <lineage>
        <taxon>Eukaryota</taxon>
        <taxon>Metazoa</taxon>
        <taxon>Chordata</taxon>
        <taxon>Craniata</taxon>
        <taxon>Vertebrata</taxon>
        <taxon>Euteleostomi</taxon>
        <taxon>Actinopterygii</taxon>
        <taxon>Neopterygii</taxon>
        <taxon>Teleostei</taxon>
        <taxon>Neoteleostei</taxon>
        <taxon>Acanthomorphata</taxon>
        <taxon>Ovalentaria</taxon>
        <taxon>Atherinomorphae</taxon>
        <taxon>Beloniformes</taxon>
        <taxon>Adrianichthyidae</taxon>
        <taxon>Oryziinae</taxon>
        <taxon>Oryzias</taxon>
    </lineage>
</organism>
<feature type="compositionally biased region" description="Acidic residues" evidence="6">
    <location>
        <begin position="1125"/>
        <end position="1145"/>
    </location>
</feature>
<evidence type="ECO:0000313" key="7">
    <source>
        <dbReference type="EMBL" id="KAF6736742.1"/>
    </source>
</evidence>
<comment type="caution">
    <text evidence="7">The sequence shown here is derived from an EMBL/GenBank/DDBJ whole genome shotgun (WGS) entry which is preliminary data.</text>
</comment>